<dbReference type="PANTHER" id="PTHR37812">
    <property type="entry name" value="MU-LIKE PROPHAGE FLUMU PROTEIN C"/>
    <property type="match status" value="1"/>
</dbReference>
<dbReference type="GeneID" id="89511172"/>
<dbReference type="Gene3D" id="1.10.10.60">
    <property type="entry name" value="Homeodomain-like"/>
    <property type="match status" value="1"/>
</dbReference>
<dbReference type="Proteomes" id="UP000184278">
    <property type="component" value="Unassembled WGS sequence"/>
</dbReference>
<dbReference type="AlphaFoldDB" id="A0A1M5ZST2"/>
<dbReference type="InterPro" id="IPR049739">
    <property type="entry name" value="YraL-like"/>
</dbReference>
<keyword evidence="3" id="KW-1185">Reference proteome</keyword>
<dbReference type="InterPro" id="IPR014875">
    <property type="entry name" value="Mor_transcription_activator"/>
</dbReference>
<dbReference type="EMBL" id="FQXK01000022">
    <property type="protein sequence ID" value="SHI27261.1"/>
    <property type="molecule type" value="Genomic_DNA"/>
</dbReference>
<evidence type="ECO:0000313" key="2">
    <source>
        <dbReference type="EMBL" id="SHI27261.1"/>
    </source>
</evidence>
<dbReference type="SUPFAM" id="SSF46689">
    <property type="entry name" value="Homeodomain-like"/>
    <property type="match status" value="1"/>
</dbReference>
<dbReference type="RefSeq" id="WP_026652464.1">
    <property type="nucleotide sequence ID" value="NZ_FQXK01000022.1"/>
</dbReference>
<gene>
    <name evidence="2" type="ORF">SAMN02745229_02626</name>
</gene>
<feature type="domain" description="Mor transcription activator" evidence="1">
    <location>
        <begin position="12"/>
        <end position="86"/>
    </location>
</feature>
<name>A0A1M5ZST2_BUTFI</name>
<protein>
    <submittedName>
        <fullName evidence="2">Mor transcription activator family protein</fullName>
    </submittedName>
</protein>
<dbReference type="Pfam" id="PF08765">
    <property type="entry name" value="Mor"/>
    <property type="match status" value="1"/>
</dbReference>
<evidence type="ECO:0000313" key="3">
    <source>
        <dbReference type="Proteomes" id="UP000184278"/>
    </source>
</evidence>
<dbReference type="STRING" id="1121131.SAMN02745229_02626"/>
<reference evidence="3" key="1">
    <citation type="submission" date="2016-11" db="EMBL/GenBank/DDBJ databases">
        <authorList>
            <person name="Varghese N."/>
            <person name="Submissions S."/>
        </authorList>
    </citation>
    <scope>NUCLEOTIDE SEQUENCE [LARGE SCALE GENOMIC DNA]</scope>
    <source>
        <strain evidence="3">DSM 3071</strain>
    </source>
</reference>
<organism evidence="2 3">
    <name type="scientific">Butyrivibrio fibrisolvens DSM 3071</name>
    <dbReference type="NCBI Taxonomy" id="1121131"/>
    <lineage>
        <taxon>Bacteria</taxon>
        <taxon>Bacillati</taxon>
        <taxon>Bacillota</taxon>
        <taxon>Clostridia</taxon>
        <taxon>Lachnospirales</taxon>
        <taxon>Lachnospiraceae</taxon>
        <taxon>Butyrivibrio</taxon>
    </lineage>
</organism>
<proteinExistence type="predicted"/>
<accession>A0A1M5ZST2</accession>
<dbReference type="InterPro" id="IPR052411">
    <property type="entry name" value="c-mor_Regulatory_Protein"/>
</dbReference>
<evidence type="ECO:0000259" key="1">
    <source>
        <dbReference type="Pfam" id="PF08765"/>
    </source>
</evidence>
<dbReference type="OrthoDB" id="9800398at2"/>
<dbReference type="NCBIfam" id="NF040785">
    <property type="entry name" value="CD3324_fam"/>
    <property type="match status" value="1"/>
</dbReference>
<dbReference type="PANTHER" id="PTHR37812:SF1">
    <property type="entry name" value="MU-LIKE PROPHAGE FLUMU PROTEIN C"/>
    <property type="match status" value="1"/>
</dbReference>
<sequence length="87" mass="10305">MSYIKAETILPQDLIEVIQQYVSGKNIYIPCKEKQDWGSQTHSKQYYAARNRNIYKEYKNGFTVTDLSKKYSLSEKSVYRVLKSQNR</sequence>
<dbReference type="InterPro" id="IPR009057">
    <property type="entry name" value="Homeodomain-like_sf"/>
</dbReference>